<keyword evidence="2" id="KW-1185">Reference proteome</keyword>
<organism evidence="1 2">
    <name type="scientific">Salix viminalis</name>
    <name type="common">Common osier</name>
    <name type="synonym">Basket willow</name>
    <dbReference type="NCBI Taxonomy" id="40686"/>
    <lineage>
        <taxon>Eukaryota</taxon>
        <taxon>Viridiplantae</taxon>
        <taxon>Streptophyta</taxon>
        <taxon>Embryophyta</taxon>
        <taxon>Tracheophyta</taxon>
        <taxon>Spermatophyta</taxon>
        <taxon>Magnoliopsida</taxon>
        <taxon>eudicotyledons</taxon>
        <taxon>Gunneridae</taxon>
        <taxon>Pentapetalae</taxon>
        <taxon>rosids</taxon>
        <taxon>fabids</taxon>
        <taxon>Malpighiales</taxon>
        <taxon>Salicaceae</taxon>
        <taxon>Saliceae</taxon>
        <taxon>Salix</taxon>
    </lineage>
</organism>
<dbReference type="EMBL" id="JAPFFL010000007">
    <property type="protein sequence ID" value="KAJ6715303.1"/>
    <property type="molecule type" value="Genomic_DNA"/>
</dbReference>
<evidence type="ECO:0000313" key="2">
    <source>
        <dbReference type="Proteomes" id="UP001151529"/>
    </source>
</evidence>
<dbReference type="PANTHER" id="PTHR47565">
    <property type="entry name" value="CYTOCHROME C OXIDASE 19-1"/>
    <property type="match status" value="1"/>
</dbReference>
<reference evidence="1" key="1">
    <citation type="submission" date="2022-11" db="EMBL/GenBank/DDBJ databases">
        <authorList>
            <person name="Hyden B.L."/>
            <person name="Feng K."/>
            <person name="Yates T."/>
            <person name="Jawdy S."/>
            <person name="Smart L.B."/>
            <person name="Muchero W."/>
        </authorList>
    </citation>
    <scope>NUCLEOTIDE SEQUENCE</scope>
    <source>
        <tissue evidence="1">Shoot tip</tissue>
    </source>
</reference>
<name>A0A9Q0YZ74_SALVM</name>
<dbReference type="AlphaFoldDB" id="A0A9Q0YZ74"/>
<evidence type="ECO:0000313" key="1">
    <source>
        <dbReference type="EMBL" id="KAJ6715303.1"/>
    </source>
</evidence>
<dbReference type="PANTHER" id="PTHR47565:SF2">
    <property type="entry name" value="CYTOCHROME C OXIDASE 19-1"/>
    <property type="match status" value="1"/>
</dbReference>
<comment type="caution">
    <text evidence="1">The sequence shown here is derived from an EMBL/GenBank/DDBJ whole genome shotgun (WGS) entry which is preliminary data.</text>
</comment>
<proteinExistence type="predicted"/>
<accession>A0A9Q0YZ74</accession>
<reference evidence="1" key="2">
    <citation type="journal article" date="2023" name="Int. J. Mol. Sci.">
        <title>De Novo Assembly and Annotation of 11 Diverse Shrub Willow (Salix) Genomes Reveals Novel Gene Organization in Sex-Linked Regions.</title>
        <authorList>
            <person name="Hyden B."/>
            <person name="Feng K."/>
            <person name="Yates T.B."/>
            <person name="Jawdy S."/>
            <person name="Cereghino C."/>
            <person name="Smart L.B."/>
            <person name="Muchero W."/>
        </authorList>
    </citation>
    <scope>NUCLEOTIDE SEQUENCE [LARGE SCALE GENOMIC DNA]</scope>
    <source>
        <tissue evidence="1">Shoot tip</tissue>
    </source>
</reference>
<protein>
    <submittedName>
        <fullName evidence="1">CYTOCHROME C OXIDASE 19-2</fullName>
    </submittedName>
</protein>
<dbReference type="OrthoDB" id="268594at2759"/>
<gene>
    <name evidence="1" type="ORF">OIU85_026776</name>
</gene>
<dbReference type="Proteomes" id="UP001151529">
    <property type="component" value="Chromosome 1"/>
</dbReference>
<sequence>MKRGCSFSSGRKAAVVKLLSLKVVHLVEIEDWDQYHQKKGIFPLDHMHECDLEKKDFLDCLKSSGHQSEKSSLFSKKYLEWRMEKNLMAKQEMSELGFGNGCFRVSFFSKNSISLGFVFARYTSRSLQQAFPRQSSPLNWQEGVQNLHKENIKFQTGIVD</sequence>